<evidence type="ECO:0000313" key="2">
    <source>
        <dbReference type="Proteomes" id="UP001372338"/>
    </source>
</evidence>
<evidence type="ECO:0000313" key="1">
    <source>
        <dbReference type="EMBL" id="KAK7244557.1"/>
    </source>
</evidence>
<keyword evidence="2" id="KW-1185">Reference proteome</keyword>
<dbReference type="PROSITE" id="PS51257">
    <property type="entry name" value="PROKAR_LIPOPROTEIN"/>
    <property type="match status" value="1"/>
</dbReference>
<organism evidence="1 2">
    <name type="scientific">Crotalaria pallida</name>
    <name type="common">Smooth rattlebox</name>
    <name type="synonym">Crotalaria striata</name>
    <dbReference type="NCBI Taxonomy" id="3830"/>
    <lineage>
        <taxon>Eukaryota</taxon>
        <taxon>Viridiplantae</taxon>
        <taxon>Streptophyta</taxon>
        <taxon>Embryophyta</taxon>
        <taxon>Tracheophyta</taxon>
        <taxon>Spermatophyta</taxon>
        <taxon>Magnoliopsida</taxon>
        <taxon>eudicotyledons</taxon>
        <taxon>Gunneridae</taxon>
        <taxon>Pentapetalae</taxon>
        <taxon>rosids</taxon>
        <taxon>fabids</taxon>
        <taxon>Fabales</taxon>
        <taxon>Fabaceae</taxon>
        <taxon>Papilionoideae</taxon>
        <taxon>50 kb inversion clade</taxon>
        <taxon>genistoids sensu lato</taxon>
        <taxon>core genistoids</taxon>
        <taxon>Crotalarieae</taxon>
        <taxon>Crotalaria</taxon>
    </lineage>
</organism>
<name>A0AAN9E3J2_CROPI</name>
<dbReference type="EMBL" id="JAYWIO010000008">
    <property type="protein sequence ID" value="KAK7244557.1"/>
    <property type="molecule type" value="Genomic_DNA"/>
</dbReference>
<comment type="caution">
    <text evidence="1">The sequence shown here is derived from an EMBL/GenBank/DDBJ whole genome shotgun (WGS) entry which is preliminary data.</text>
</comment>
<sequence>MMKKKKKDKIPCTVGHGLVSFGCVLLLCSTLFEDEEEGEILSQKHETRKKKKIMHIPIFLSKLSWTEFGRKRITTLVINATE</sequence>
<gene>
    <name evidence="1" type="ORF">RIF29_39381</name>
</gene>
<accession>A0AAN9E3J2</accession>
<protein>
    <submittedName>
        <fullName evidence="1">Uncharacterized protein</fullName>
    </submittedName>
</protein>
<reference evidence="1 2" key="1">
    <citation type="submission" date="2024-01" db="EMBL/GenBank/DDBJ databases">
        <title>The genomes of 5 underutilized Papilionoideae crops provide insights into root nodulation and disease resistanc.</title>
        <authorList>
            <person name="Yuan L."/>
        </authorList>
    </citation>
    <scope>NUCLEOTIDE SEQUENCE [LARGE SCALE GENOMIC DNA]</scope>
    <source>
        <strain evidence="1">ZHUSHIDOU_FW_LH</strain>
        <tissue evidence="1">Leaf</tissue>
    </source>
</reference>
<dbReference type="AlphaFoldDB" id="A0AAN9E3J2"/>
<proteinExistence type="predicted"/>
<dbReference type="Proteomes" id="UP001372338">
    <property type="component" value="Unassembled WGS sequence"/>
</dbReference>